<dbReference type="Gene3D" id="3.30.479.30">
    <property type="entry name" value="Band 7 domain"/>
    <property type="match status" value="1"/>
</dbReference>
<name>A0A5M4B887_9FLAO</name>
<dbReference type="PANTHER" id="PTHR37826">
    <property type="entry name" value="FLOTILLIN BAND_7_5 DOMAIN PROTEIN"/>
    <property type="match status" value="1"/>
</dbReference>
<dbReference type="InterPro" id="IPR018649">
    <property type="entry name" value="SHOCT"/>
</dbReference>
<dbReference type="OrthoDB" id="9764015at2"/>
<dbReference type="Pfam" id="PF09851">
    <property type="entry name" value="SHOCT"/>
    <property type="match status" value="1"/>
</dbReference>
<protein>
    <recommendedName>
        <fullName evidence="5">Virion core protein (Lumpy skin disease virus)</fullName>
    </recommendedName>
</protein>
<dbReference type="Pfam" id="PF13421">
    <property type="entry name" value="Band_7_1"/>
    <property type="match status" value="1"/>
</dbReference>
<dbReference type="Proteomes" id="UP000398217">
    <property type="component" value="Unassembled WGS sequence"/>
</dbReference>
<comment type="caution">
    <text evidence="3">The sequence shown here is derived from an EMBL/GenBank/DDBJ whole genome shotgun (WGS) entry which is preliminary data.</text>
</comment>
<sequence length="322" mass="36309">MSNPDSKLPYLEIIEWVEPDPNLLMWKVPDQDKEIKNGAKLVVRESQSVLFLNEGNIADVFGAGTHSLSTQNIPILSKLKGWKYGFESPFKADVYYFSTKQFVNLKWGTPAPVLMRDSQFGQVRVRAFGSYNVKITDVATFFKEYAGTYPLLTVFELEAQLRDFIAPKFGEALSNANLSVVDVAGNMTELSNKIRPMIEPYFSDFGIEITQFTVSSVTLPQEVTEFYDKATSMNIIGDMNRFQQFNTANAIGNDRSNLNSSVKEGVAMGMMMGTMQQQMQQNQPVTNDDPTTKLQKLKTLFENGLIDEEEYKAKKAEILANF</sequence>
<dbReference type="PANTHER" id="PTHR37826:SF2">
    <property type="entry name" value="ZINC-RIBBON DOMAIN-CONTAINING PROTEIN"/>
    <property type="match status" value="1"/>
</dbReference>
<keyword evidence="4" id="KW-1185">Reference proteome</keyword>
<reference evidence="4" key="1">
    <citation type="journal article" date="2020" name="Int. J. Syst. Evol. Microbiol.">
        <title>Capnocytophaga felis sp. nov. isolated from the feline oral cavity.</title>
        <authorList>
            <person name="Suzuki M."/>
            <person name="Umeda K."/>
            <person name="Kimura M."/>
            <person name="Imaoka K."/>
            <person name="Morikawa S."/>
            <person name="Maeda K."/>
        </authorList>
    </citation>
    <scope>NUCLEOTIDE SEQUENCE [LARGE SCALE GENOMIC DNA]</scope>
    <source>
        <strain evidence="4">KC07070</strain>
    </source>
</reference>
<evidence type="ECO:0008006" key="5">
    <source>
        <dbReference type="Google" id="ProtNLM"/>
    </source>
</evidence>
<evidence type="ECO:0000313" key="4">
    <source>
        <dbReference type="Proteomes" id="UP000398217"/>
    </source>
</evidence>
<dbReference type="AlphaFoldDB" id="A0A5M4B887"/>
<evidence type="ECO:0000259" key="2">
    <source>
        <dbReference type="Pfam" id="PF13421"/>
    </source>
</evidence>
<feature type="domain" description="SPFH" evidence="2">
    <location>
        <begin position="26"/>
        <end position="235"/>
    </location>
</feature>
<accession>A0A5M4B887</accession>
<dbReference type="SUPFAM" id="SSF117892">
    <property type="entry name" value="Band 7/SPFH domain"/>
    <property type="match status" value="1"/>
</dbReference>
<dbReference type="InterPro" id="IPR036013">
    <property type="entry name" value="Band_7/SPFH_dom_sf"/>
</dbReference>
<organism evidence="3 4">
    <name type="scientific">Capnocytophaga felis</name>
    <dbReference type="NCBI Taxonomy" id="2267611"/>
    <lineage>
        <taxon>Bacteria</taxon>
        <taxon>Pseudomonadati</taxon>
        <taxon>Bacteroidota</taxon>
        <taxon>Flavobacteriia</taxon>
        <taxon>Flavobacteriales</taxon>
        <taxon>Flavobacteriaceae</taxon>
        <taxon>Capnocytophaga</taxon>
    </lineage>
</organism>
<dbReference type="EMBL" id="BLBC01000005">
    <property type="protein sequence ID" value="GET45386.1"/>
    <property type="molecule type" value="Genomic_DNA"/>
</dbReference>
<dbReference type="RefSeq" id="WP_155284063.1">
    <property type="nucleotide sequence ID" value="NZ_BLBC01000005.1"/>
</dbReference>
<feature type="domain" description="SHOCT" evidence="1">
    <location>
        <begin position="293"/>
        <end position="319"/>
    </location>
</feature>
<evidence type="ECO:0000259" key="1">
    <source>
        <dbReference type="Pfam" id="PF09851"/>
    </source>
</evidence>
<dbReference type="CDD" id="cd03408">
    <property type="entry name" value="SPFH_like_u1"/>
    <property type="match status" value="1"/>
</dbReference>
<evidence type="ECO:0000313" key="3">
    <source>
        <dbReference type="EMBL" id="GET45386.1"/>
    </source>
</evidence>
<gene>
    <name evidence="3" type="ORF">RCZ01_06880</name>
</gene>
<proteinExistence type="predicted"/>
<dbReference type="InterPro" id="IPR033880">
    <property type="entry name" value="SPFH_YdjI"/>
</dbReference>